<dbReference type="SUPFAM" id="SSF55729">
    <property type="entry name" value="Acyl-CoA N-acyltransferases (Nat)"/>
    <property type="match status" value="1"/>
</dbReference>
<protein>
    <submittedName>
        <fullName evidence="1">N-acetyltransferase</fullName>
    </submittedName>
</protein>
<reference evidence="1 2" key="1">
    <citation type="submission" date="2024-03" db="EMBL/GenBank/DDBJ databases">
        <title>The Acrasis kona genome and developmental transcriptomes reveal deep origins of eukaryotic multicellular pathways.</title>
        <authorList>
            <person name="Sheikh S."/>
            <person name="Fu C.-J."/>
            <person name="Brown M.W."/>
            <person name="Baldauf S.L."/>
        </authorList>
    </citation>
    <scope>NUCLEOTIDE SEQUENCE [LARGE SCALE GENOMIC DNA]</scope>
    <source>
        <strain evidence="1 2">ATCC MYA-3509</strain>
    </source>
</reference>
<gene>
    <name evidence="1" type="ORF">AKO1_000445</name>
</gene>
<evidence type="ECO:0000313" key="2">
    <source>
        <dbReference type="Proteomes" id="UP001431209"/>
    </source>
</evidence>
<evidence type="ECO:0000313" key="1">
    <source>
        <dbReference type="EMBL" id="KAL0492018.1"/>
    </source>
</evidence>
<proteinExistence type="predicted"/>
<dbReference type="InterPro" id="IPR016181">
    <property type="entry name" value="Acyl_CoA_acyltransferase"/>
</dbReference>
<dbReference type="AlphaFoldDB" id="A0AAW2ZQ78"/>
<name>A0AAW2ZQ78_9EUKA</name>
<organism evidence="1 2">
    <name type="scientific">Acrasis kona</name>
    <dbReference type="NCBI Taxonomy" id="1008807"/>
    <lineage>
        <taxon>Eukaryota</taxon>
        <taxon>Discoba</taxon>
        <taxon>Heterolobosea</taxon>
        <taxon>Tetramitia</taxon>
        <taxon>Eutetramitia</taxon>
        <taxon>Acrasidae</taxon>
        <taxon>Acrasis</taxon>
    </lineage>
</organism>
<keyword evidence="2" id="KW-1185">Reference proteome</keyword>
<sequence>MSILTPLESLPSKDTTLIGDRIVLKPMKEEYADQLFQVQNDSIWDWMFLGPYNNVEQYRSDLKSNSENNGIVSFVVVDKATDKKIGQLNYIESVRQRLSTARF</sequence>
<accession>A0AAW2ZQ78</accession>
<dbReference type="EMBL" id="JAOPGA020001894">
    <property type="protein sequence ID" value="KAL0492018.1"/>
    <property type="molecule type" value="Genomic_DNA"/>
</dbReference>
<dbReference type="Gene3D" id="3.40.630.30">
    <property type="match status" value="1"/>
</dbReference>
<comment type="caution">
    <text evidence="1">The sequence shown here is derived from an EMBL/GenBank/DDBJ whole genome shotgun (WGS) entry which is preliminary data.</text>
</comment>
<dbReference type="Proteomes" id="UP001431209">
    <property type="component" value="Unassembled WGS sequence"/>
</dbReference>